<organism evidence="1 2">
    <name type="scientific">[Candida] railenensis</name>
    <dbReference type="NCBI Taxonomy" id="45579"/>
    <lineage>
        <taxon>Eukaryota</taxon>
        <taxon>Fungi</taxon>
        <taxon>Dikarya</taxon>
        <taxon>Ascomycota</taxon>
        <taxon>Saccharomycotina</taxon>
        <taxon>Pichiomycetes</taxon>
        <taxon>Debaryomycetaceae</taxon>
        <taxon>Kurtzmaniella</taxon>
    </lineage>
</organism>
<name>A0A9P0QVM9_9ASCO</name>
<gene>
    <name evidence="1" type="ORF">CLIB1423_35S00430</name>
</gene>
<reference evidence="1" key="1">
    <citation type="submission" date="2022-03" db="EMBL/GenBank/DDBJ databases">
        <authorList>
            <person name="Legras J.-L."/>
            <person name="Devillers H."/>
            <person name="Grondin C."/>
        </authorList>
    </citation>
    <scope>NUCLEOTIDE SEQUENCE</scope>
    <source>
        <strain evidence="1">CLIB 1423</strain>
    </source>
</reference>
<dbReference type="Proteomes" id="UP000837801">
    <property type="component" value="Unassembled WGS sequence"/>
</dbReference>
<dbReference type="EMBL" id="CAKXYY010000035">
    <property type="protein sequence ID" value="CAH2355824.1"/>
    <property type="molecule type" value="Genomic_DNA"/>
</dbReference>
<accession>A0A9P0QVM9</accession>
<dbReference type="OrthoDB" id="4087488at2759"/>
<keyword evidence="2" id="KW-1185">Reference proteome</keyword>
<proteinExistence type="predicted"/>
<protein>
    <submittedName>
        <fullName evidence="1">Uncharacterized protein</fullName>
    </submittedName>
</protein>
<dbReference type="AlphaFoldDB" id="A0A9P0QVM9"/>
<evidence type="ECO:0000313" key="2">
    <source>
        <dbReference type="Proteomes" id="UP000837801"/>
    </source>
</evidence>
<evidence type="ECO:0000313" key="1">
    <source>
        <dbReference type="EMBL" id="CAH2355824.1"/>
    </source>
</evidence>
<sequence length="379" mass="43690">MHRKAPPVEPISGTGLESEIDTYLKKSPVISQFREQNPNLQQFEDDSVQEVQEYTNDGDNYNSNKIQIENERPDFSSSDSFKNKLKRLSTSHSINSRFSKLNISRSEDTGIRSVANDGEEVPPFWKYHVLKFGKDLYLSTNPDIKHIYCRNGPGLYVEVISNKAEYSLHFRHIQGIEHPPFMIISKFMNNFIIDTIGEAVYSPVDEIDNNTSLRLINYNFSYEGKEWRIGSIPKTRLSKMNKLKGLVKGEEEELKYIGKKNLYFYNSENNTGVLGLFRPYEVKLRKKMVRSARNALKKEDQQPYNESDLVIGSNVNKFFQSTGDGLYNEVNPKDDTPNRDKMGWITIYENHEGLNPSHPLFNIIVGITLAIGYEQTFIE</sequence>
<comment type="caution">
    <text evidence="1">The sequence shown here is derived from an EMBL/GenBank/DDBJ whole genome shotgun (WGS) entry which is preliminary data.</text>
</comment>